<dbReference type="InterPro" id="IPR013830">
    <property type="entry name" value="SGNH_hydro"/>
</dbReference>
<dbReference type="OrthoDB" id="9801375at2"/>
<comment type="caution">
    <text evidence="3">The sequence shown here is derived from an EMBL/GenBank/DDBJ whole genome shotgun (WGS) entry which is preliminary data.</text>
</comment>
<feature type="domain" description="Carbohydrate esterase 2 N-terminal" evidence="2">
    <location>
        <begin position="14"/>
        <end position="122"/>
    </location>
</feature>
<organism evidence="3 4">
    <name type="scientific">Bifidobacterium thermacidophilum subsp. thermacidophilum</name>
    <dbReference type="NCBI Taxonomy" id="79262"/>
    <lineage>
        <taxon>Bacteria</taxon>
        <taxon>Bacillati</taxon>
        <taxon>Actinomycetota</taxon>
        <taxon>Actinomycetes</taxon>
        <taxon>Bifidobacteriales</taxon>
        <taxon>Bifidobacteriaceae</taxon>
        <taxon>Bifidobacterium</taxon>
    </lineage>
</organism>
<proteinExistence type="predicted"/>
<dbReference type="PANTHER" id="PTHR37834:SF2">
    <property type="entry name" value="ESTERASE, SGNH HYDROLASE-TYPE"/>
    <property type="match status" value="1"/>
</dbReference>
<dbReference type="RefSeq" id="WP_029576155.1">
    <property type="nucleotide sequence ID" value="NZ_JGZT01000007.1"/>
</dbReference>
<sequence length="353" mass="39706">MSRIISPHDPALRVMGRIDDGNPDRPVWVFPYTQMSFRFTGTTLSLTVINHHDYGDSRIGVIIDGTPYCIRIPIDSRPVTLTLASHLPDIEHEATIYKRQDGEHYLELLWLAIDDSAEIQPPSVPEPARRIEIYGDSVSAGERDEAVLYAGACDPDVDLSPYSNSWLSYGAIAARKLGAQLHDIAQGGASLLDGIGWFHAPNYIGMESIWDRIEYNPSLGPTRQWDFSRYTPHVVIVAIGQNDSHPNDFMAQEYDGDAARHWRARYADFLRALRGHYPKALIICTTTVLKHDPSWDHAIDETVNTVDDPNIVHFLYSRNGSATPGHPRVQEHEEMANELVGFIRSHGDDIWSD</sequence>
<feature type="domain" description="SGNH hydrolase-type esterase" evidence="1">
    <location>
        <begin position="134"/>
        <end position="296"/>
    </location>
</feature>
<gene>
    <name evidence="3" type="ORF">THER5_0168</name>
</gene>
<dbReference type="InterPro" id="IPR036514">
    <property type="entry name" value="SGNH_hydro_sf"/>
</dbReference>
<reference evidence="3 4" key="1">
    <citation type="submission" date="2014-03" db="EMBL/GenBank/DDBJ databases">
        <title>Genomics of Bifidobacteria.</title>
        <authorList>
            <person name="Ventura M."/>
            <person name="Milani C."/>
            <person name="Lugli G.A."/>
        </authorList>
    </citation>
    <scope>NUCLEOTIDE SEQUENCE [LARGE SCALE GENOMIC DNA]</scope>
    <source>
        <strain evidence="3 4">LMG 21395</strain>
    </source>
</reference>
<accession>A0A087E2J4</accession>
<keyword evidence="3" id="KW-0378">Hydrolase</keyword>
<evidence type="ECO:0000259" key="2">
    <source>
        <dbReference type="Pfam" id="PF17996"/>
    </source>
</evidence>
<dbReference type="EMBL" id="JGZT01000007">
    <property type="protein sequence ID" value="KFJ01995.1"/>
    <property type="molecule type" value="Genomic_DNA"/>
</dbReference>
<dbReference type="InterPro" id="IPR040794">
    <property type="entry name" value="CE2_N"/>
</dbReference>
<dbReference type="SUPFAM" id="SSF52266">
    <property type="entry name" value="SGNH hydrolase"/>
    <property type="match status" value="1"/>
</dbReference>
<dbReference type="Pfam" id="PF13472">
    <property type="entry name" value="Lipase_GDSL_2"/>
    <property type="match status" value="1"/>
</dbReference>
<dbReference type="EC" id="3.2.1.4" evidence="3"/>
<dbReference type="AlphaFoldDB" id="A0A087E2J4"/>
<evidence type="ECO:0000313" key="3">
    <source>
        <dbReference type="EMBL" id="KFJ01995.1"/>
    </source>
</evidence>
<evidence type="ECO:0000259" key="1">
    <source>
        <dbReference type="Pfam" id="PF13472"/>
    </source>
</evidence>
<keyword evidence="3" id="KW-0326">Glycosidase</keyword>
<dbReference type="Pfam" id="PF17996">
    <property type="entry name" value="CE2_N"/>
    <property type="match status" value="1"/>
</dbReference>
<protein>
    <submittedName>
        <fullName evidence="3">GDSL-like Lipase/Acylhydrolase family</fullName>
        <ecNumber evidence="3">3.2.1.4</ecNumber>
    </submittedName>
</protein>
<dbReference type="GO" id="GO:0008810">
    <property type="term" value="F:cellulase activity"/>
    <property type="evidence" value="ECO:0007669"/>
    <property type="project" value="UniProtKB-EC"/>
</dbReference>
<dbReference type="Gene3D" id="3.40.50.1110">
    <property type="entry name" value="SGNH hydrolase"/>
    <property type="match status" value="1"/>
</dbReference>
<name>A0A087E2J4_9BIFI</name>
<dbReference type="Gene3D" id="2.60.120.260">
    <property type="entry name" value="Galactose-binding domain-like"/>
    <property type="match status" value="1"/>
</dbReference>
<dbReference type="Proteomes" id="UP000029003">
    <property type="component" value="Unassembled WGS sequence"/>
</dbReference>
<evidence type="ECO:0000313" key="4">
    <source>
        <dbReference type="Proteomes" id="UP000029003"/>
    </source>
</evidence>
<dbReference type="PANTHER" id="PTHR37834">
    <property type="entry name" value="GDSL-LIKE LIPASE/ACYLHYDROLASE DOMAIN PROTEIN (AFU_ORTHOLOGUE AFUA_2G00620)"/>
    <property type="match status" value="1"/>
</dbReference>
<dbReference type="InterPro" id="IPR052762">
    <property type="entry name" value="PCW_deacetylase/CE"/>
</dbReference>